<evidence type="ECO:0000313" key="2">
    <source>
        <dbReference type="Proteomes" id="UP000321272"/>
    </source>
</evidence>
<dbReference type="Proteomes" id="UP000321272">
    <property type="component" value="Chromosome"/>
</dbReference>
<name>A0A5B8SM15_9GAMM</name>
<evidence type="ECO:0000313" key="1">
    <source>
        <dbReference type="EMBL" id="QEA38109.1"/>
    </source>
</evidence>
<protein>
    <recommendedName>
        <fullName evidence="3">Glycosyltransferase family 2 protein</fullName>
    </recommendedName>
</protein>
<dbReference type="SUPFAM" id="SSF53448">
    <property type="entry name" value="Nucleotide-diphospho-sugar transferases"/>
    <property type="match status" value="1"/>
</dbReference>
<reference evidence="1 2" key="1">
    <citation type="submission" date="2019-06" db="EMBL/GenBank/DDBJ databases">
        <title>Genome analyses of bacteria isolated from kimchi.</title>
        <authorList>
            <person name="Lee S."/>
            <person name="Ahn S."/>
            <person name="Roh S."/>
        </authorList>
    </citation>
    <scope>NUCLEOTIDE SEQUENCE [LARGE SCALE GENOMIC DNA]</scope>
    <source>
        <strain evidence="1 2">CBA4606</strain>
    </source>
</reference>
<evidence type="ECO:0008006" key="3">
    <source>
        <dbReference type="Google" id="ProtNLM"/>
    </source>
</evidence>
<organism evidence="1 2">
    <name type="scientific">Pistricoccus aurantiacus</name>
    <dbReference type="NCBI Taxonomy" id="1883414"/>
    <lineage>
        <taxon>Bacteria</taxon>
        <taxon>Pseudomonadati</taxon>
        <taxon>Pseudomonadota</taxon>
        <taxon>Gammaproteobacteria</taxon>
        <taxon>Oceanospirillales</taxon>
        <taxon>Halomonadaceae</taxon>
        <taxon>Pistricoccus</taxon>
    </lineage>
</organism>
<dbReference type="OrthoDB" id="9069044at2"/>
<dbReference type="InterPro" id="IPR029044">
    <property type="entry name" value="Nucleotide-diphossugar_trans"/>
</dbReference>
<proteinExistence type="predicted"/>
<dbReference type="AlphaFoldDB" id="A0A5B8SM15"/>
<dbReference type="KEGG" id="paur:FGL86_02835"/>
<accession>A0A5B8SM15</accession>
<dbReference type="EMBL" id="CP042382">
    <property type="protein sequence ID" value="QEA38109.1"/>
    <property type="molecule type" value="Genomic_DNA"/>
</dbReference>
<dbReference type="RefSeq" id="WP_147183177.1">
    <property type="nucleotide sequence ID" value="NZ_CP042382.1"/>
</dbReference>
<sequence length="181" mass="20795">MNGYCVIIDAHLLEPRLLRCLAMVRRVFRSHVSQVELNLVAKTRSDELEKIARYFNARLEIINQPTAGARLNAAARDTTQELLVFPGHCGRFKKNALVRNRELFKERGWDAAVLSPQEKGLFERFNRLWLRQDSQPLSTLCVSREWFERIGGFDAQLEASAYQDLLSRLLACNAHVIELAL</sequence>
<dbReference type="Gene3D" id="3.90.550.10">
    <property type="entry name" value="Spore Coat Polysaccharide Biosynthesis Protein SpsA, Chain A"/>
    <property type="match status" value="1"/>
</dbReference>
<keyword evidence="2" id="KW-1185">Reference proteome</keyword>
<gene>
    <name evidence="1" type="ORF">FGL86_02835</name>
</gene>